<dbReference type="InterPro" id="IPR036736">
    <property type="entry name" value="ACP-like_sf"/>
</dbReference>
<feature type="domain" description="Carrier" evidence="5">
    <location>
        <begin position="1406"/>
        <end position="1481"/>
    </location>
</feature>
<dbReference type="Proteomes" id="UP000252085">
    <property type="component" value="Unassembled WGS sequence"/>
</dbReference>
<evidence type="ECO:0000256" key="2">
    <source>
        <dbReference type="ARBA" id="ARBA00022450"/>
    </source>
</evidence>
<protein>
    <recommendedName>
        <fullName evidence="5">Carrier domain-containing protein</fullName>
    </recommendedName>
</protein>
<dbReference type="InterPro" id="IPR001242">
    <property type="entry name" value="Condensation_dom"/>
</dbReference>
<dbReference type="SUPFAM" id="SSF53335">
    <property type="entry name" value="S-adenosyl-L-methionine-dependent methyltransferases"/>
    <property type="match status" value="1"/>
</dbReference>
<dbReference type="NCBIfam" id="TIGR01733">
    <property type="entry name" value="AA-adenyl-dom"/>
    <property type="match status" value="1"/>
</dbReference>
<reference evidence="7" key="1">
    <citation type="submission" date="2016-04" db="EMBL/GenBank/DDBJ databases">
        <authorList>
            <person name="Tabuchi Yagui T.R."/>
        </authorList>
    </citation>
    <scope>NUCLEOTIDE SEQUENCE [LARGE SCALE GENOMIC DNA]</scope>
</reference>
<dbReference type="GO" id="GO:0008757">
    <property type="term" value="F:S-adenosylmethionine-dependent methyltransferase activity"/>
    <property type="evidence" value="ECO:0007669"/>
    <property type="project" value="InterPro"/>
</dbReference>
<dbReference type="GO" id="GO:0008610">
    <property type="term" value="P:lipid biosynthetic process"/>
    <property type="evidence" value="ECO:0007669"/>
    <property type="project" value="UniProtKB-ARBA"/>
</dbReference>
<dbReference type="Gene3D" id="1.10.1200.10">
    <property type="entry name" value="ACP-like"/>
    <property type="match status" value="1"/>
</dbReference>
<keyword evidence="3" id="KW-0597">Phosphoprotein</keyword>
<comment type="cofactor">
    <cofactor evidence="1">
        <name>pantetheine 4'-phosphate</name>
        <dbReference type="ChEBI" id="CHEBI:47942"/>
    </cofactor>
</comment>
<dbReference type="InterPro" id="IPR045851">
    <property type="entry name" value="AMP-bd_C_sf"/>
</dbReference>
<dbReference type="Pfam" id="PF00550">
    <property type="entry name" value="PP-binding"/>
    <property type="match status" value="1"/>
</dbReference>
<dbReference type="EMBL" id="LXQE01000148">
    <property type="protein sequence ID" value="RCJ36612.1"/>
    <property type="molecule type" value="Genomic_DNA"/>
</dbReference>
<dbReference type="PROSITE" id="PS50075">
    <property type="entry name" value="CARRIER"/>
    <property type="match status" value="1"/>
</dbReference>
<dbReference type="FunFam" id="3.30.559.10:FF:000012">
    <property type="entry name" value="Non-ribosomal peptide synthetase"/>
    <property type="match status" value="1"/>
</dbReference>
<dbReference type="SMART" id="SM00823">
    <property type="entry name" value="PKS_PP"/>
    <property type="match status" value="1"/>
</dbReference>
<dbReference type="Gene3D" id="3.30.300.30">
    <property type="match status" value="2"/>
</dbReference>
<dbReference type="CDD" id="cd02440">
    <property type="entry name" value="AdoMet_MTases"/>
    <property type="match status" value="1"/>
</dbReference>
<dbReference type="InterPro" id="IPR020845">
    <property type="entry name" value="AMP-binding_CS"/>
</dbReference>
<gene>
    <name evidence="6" type="ORF">A6769_15930</name>
</gene>
<dbReference type="Pfam" id="PF00668">
    <property type="entry name" value="Condensation"/>
    <property type="match status" value="1"/>
</dbReference>
<evidence type="ECO:0000259" key="5">
    <source>
        <dbReference type="PROSITE" id="PS50075"/>
    </source>
</evidence>
<evidence type="ECO:0000256" key="3">
    <source>
        <dbReference type="ARBA" id="ARBA00022553"/>
    </source>
</evidence>
<feature type="region of interest" description="Disordered" evidence="4">
    <location>
        <begin position="1493"/>
        <end position="1520"/>
    </location>
</feature>
<dbReference type="Gene3D" id="3.30.559.10">
    <property type="entry name" value="Chloramphenicol acetyltransferase-like domain"/>
    <property type="match status" value="1"/>
</dbReference>
<dbReference type="SUPFAM" id="SSF47336">
    <property type="entry name" value="ACP-like"/>
    <property type="match status" value="1"/>
</dbReference>
<dbReference type="GO" id="GO:0043041">
    <property type="term" value="P:amino acid activation for nonribosomal peptide biosynthetic process"/>
    <property type="evidence" value="ECO:0007669"/>
    <property type="project" value="TreeGrafter"/>
</dbReference>
<evidence type="ECO:0000313" key="7">
    <source>
        <dbReference type="Proteomes" id="UP000252085"/>
    </source>
</evidence>
<dbReference type="Pfam" id="PF08241">
    <property type="entry name" value="Methyltransf_11"/>
    <property type="match status" value="1"/>
</dbReference>
<dbReference type="PANTHER" id="PTHR45527:SF1">
    <property type="entry name" value="FATTY ACID SYNTHASE"/>
    <property type="match status" value="1"/>
</dbReference>
<proteinExistence type="predicted"/>
<dbReference type="GO" id="GO:0031177">
    <property type="term" value="F:phosphopantetheine binding"/>
    <property type="evidence" value="ECO:0007669"/>
    <property type="project" value="InterPro"/>
</dbReference>
<dbReference type="GO" id="GO:0005737">
    <property type="term" value="C:cytoplasm"/>
    <property type="evidence" value="ECO:0007669"/>
    <property type="project" value="TreeGrafter"/>
</dbReference>
<name>A0A367RMS3_NOSPU</name>
<evidence type="ECO:0000256" key="1">
    <source>
        <dbReference type="ARBA" id="ARBA00001957"/>
    </source>
</evidence>
<evidence type="ECO:0000256" key="4">
    <source>
        <dbReference type="SAM" id="MobiDB-lite"/>
    </source>
</evidence>
<dbReference type="GO" id="GO:0044550">
    <property type="term" value="P:secondary metabolite biosynthetic process"/>
    <property type="evidence" value="ECO:0007669"/>
    <property type="project" value="TreeGrafter"/>
</dbReference>
<dbReference type="InterPro" id="IPR013216">
    <property type="entry name" value="Methyltransf_11"/>
</dbReference>
<dbReference type="Gene3D" id="3.40.50.980">
    <property type="match status" value="2"/>
</dbReference>
<dbReference type="SUPFAM" id="SSF52777">
    <property type="entry name" value="CoA-dependent acyltransferases"/>
    <property type="match status" value="2"/>
</dbReference>
<keyword evidence="2" id="KW-0596">Phosphopantetheine</keyword>
<organism evidence="6 7">
    <name type="scientific">Nostoc punctiforme NIES-2108</name>
    <dbReference type="NCBI Taxonomy" id="1356359"/>
    <lineage>
        <taxon>Bacteria</taxon>
        <taxon>Bacillati</taxon>
        <taxon>Cyanobacteriota</taxon>
        <taxon>Cyanophyceae</taxon>
        <taxon>Nostocales</taxon>
        <taxon>Nostocaceae</taxon>
        <taxon>Nostoc</taxon>
    </lineage>
</organism>
<dbReference type="InterPro" id="IPR009081">
    <property type="entry name" value="PP-bd_ACP"/>
</dbReference>
<dbReference type="SUPFAM" id="SSF56801">
    <property type="entry name" value="Acetyl-CoA synthetase-like"/>
    <property type="match status" value="1"/>
</dbReference>
<dbReference type="FunFam" id="3.40.50.12780:FF:000012">
    <property type="entry name" value="Non-ribosomal peptide synthetase"/>
    <property type="match status" value="1"/>
</dbReference>
<dbReference type="InterPro" id="IPR000873">
    <property type="entry name" value="AMP-dep_synth/lig_dom"/>
</dbReference>
<sequence length="1520" mass="171212">MGVQNKNIENFYPLSPMQQGILFHSLADPKSGIYFEQFSWTIHGKLNVTAFHRAWQHIIERHSILRTCFVWEGLKEPVQIVHRQVALPWQEYNWQDLSPEEQQQKLELFLQSDRSSGFELKQPPLMRLTLVQLSDISYNFTWSHHHLLLDGWSVALVFKEVLACYKALSNGQELYLESIRPYRDYIVWLQQQNLSEAETFWRQILKGFNTPTQLSVNQRARKLLTQTDGYDEREVKLSVVTTAALQSVAKQHQLTLNTLVQGAWALLLSCYSGQKDVVFGAVTSGRPHTLAKAESMVGLFINTLPIRVQVSSQEFLLPWLHNIKDQLVEARQYEYCPLVKVQEWSEVPKGVSLFESIVVFENYAVDPSLRQRDINLQIEEFHSFEKTNYPITLSVNLGEELLLNITCDDSDRFDNDTITRMLGHLQTLLEGMSTNPQQRLGELSLLTEHERHQLLVEWNQTQVEYSQDQCIHELFEAQVERTPDAIAVVFEDQQLSYCELNARANQLAHYLQTLGVKPEVLVGICLERSIEMIIGLLAILKAGGAYVPIDPTYPQPRLALLLNDAPLTVLLTQQYLLAQMPPHTAKVICFDDDINWQAGSSAIKQNPVNQTTPGNLVYVIYTSGSTGTPKGVTIQHQSLVNFVQAAIAEYELQAQDRILQFASISFDAACEEIFPCLLHGATLVLRTDEMLVSIKAFNEKCQQHCISVLDIPTAFWHQITSELATSALKLPESLRLVIIGGEKASPDKLNIWQQQVESGIRLINSYGPTETTVVATVCDLTTVEGEVPIGKAIANMQTYVLNTDLQPVPIGVWGELHIGGIGVARGYLHQPELTSEKFIPNPFSDRPGSRLYKTGDRVRYRSDGQIEFSDRIDNQVKIRGFRIELGEIEALINEHPSVMEATVISRKDVSDYEQLVAYVVANTSDVVKEQTSAVDLNTQQASQWQAVFDSLYNELDSEQQSGFYIKGWESSYTGLHLPDQEVREWMDQTVERISALQPTHILEIGCGGSGLMLLRFAPHCTQYCATDISQNALNILQQQLNNLGQNLSGVSFIQKGADDFTGISADTFDAVFIVSVAQYFPSVDYLLKVLEGAVNVVEPGGFIFLGDVRNFSLLEAFHTSVQLHKAPASLSVENLQQLVQKQIFAEKQLVIDAAFFIALKQHLPKISHVEVHLERGHFHNELTKFRYDVIIHVGHDNPPVDISWLDWQQAKLTLASVRQLLIETEPDILGIVNVPNARVLPDIKAVELLKNPKGLTNVGEVRQALQAIATTGVDPEELWAVSEELPYIVDISWSDDSVDGQYQVVFKKRTVASQMKPIMVAPSCSGKTTSSQTWSDFANTPLQQMSNTQVVSQLRQDLKAKLPNYMMPSAFVMLDALPLTPNGKVDRQALPAPGTARPKLEAAYQPPQTEIEKTIASIWQEILNVGDVGIHDNFFELGGHSLLLIQVHSKLQKVFQGDFTLVDMFEYPTISHLAKYFSQESSEETPVLLPVHHPESRTASVQRRKQVRKEYRAATKQKDV</sequence>
<dbReference type="FunFam" id="1.10.1200.10:FF:000016">
    <property type="entry name" value="Non-ribosomal peptide synthase"/>
    <property type="match status" value="1"/>
</dbReference>
<dbReference type="GO" id="GO:0072330">
    <property type="term" value="P:monocarboxylic acid biosynthetic process"/>
    <property type="evidence" value="ECO:0007669"/>
    <property type="project" value="UniProtKB-ARBA"/>
</dbReference>
<dbReference type="InterPro" id="IPR029063">
    <property type="entry name" value="SAM-dependent_MTases_sf"/>
</dbReference>
<dbReference type="PANTHER" id="PTHR45527">
    <property type="entry name" value="NONRIBOSOMAL PEPTIDE SYNTHETASE"/>
    <property type="match status" value="1"/>
</dbReference>
<dbReference type="InterPro" id="IPR020806">
    <property type="entry name" value="PKS_PP-bd"/>
</dbReference>
<dbReference type="Gene3D" id="3.40.50.150">
    <property type="entry name" value="Vaccinia Virus protein VP39"/>
    <property type="match status" value="1"/>
</dbReference>
<dbReference type="Gene3D" id="3.30.559.30">
    <property type="entry name" value="Nonribosomal peptide synthetase, condensation domain"/>
    <property type="match status" value="1"/>
</dbReference>
<dbReference type="Gene3D" id="2.30.38.10">
    <property type="entry name" value="Luciferase, Domain 3"/>
    <property type="match status" value="1"/>
</dbReference>
<dbReference type="InterPro" id="IPR010071">
    <property type="entry name" value="AA_adenyl_dom"/>
</dbReference>
<dbReference type="Pfam" id="PF00501">
    <property type="entry name" value="AMP-binding"/>
    <property type="match status" value="1"/>
</dbReference>
<accession>A0A367RMS3</accession>
<feature type="compositionally biased region" description="Basic and acidic residues" evidence="4">
    <location>
        <begin position="1508"/>
        <end position="1520"/>
    </location>
</feature>
<dbReference type="FunFam" id="3.40.50.980:FF:000001">
    <property type="entry name" value="Non-ribosomal peptide synthetase"/>
    <property type="match status" value="1"/>
</dbReference>
<dbReference type="InterPro" id="IPR023213">
    <property type="entry name" value="CAT-like_dom_sf"/>
</dbReference>
<dbReference type="FunFam" id="2.30.38.10:FF:000001">
    <property type="entry name" value="Non-ribosomal peptide synthetase PvdI"/>
    <property type="match status" value="1"/>
</dbReference>
<evidence type="ECO:0000313" key="6">
    <source>
        <dbReference type="EMBL" id="RCJ36612.1"/>
    </source>
</evidence>
<dbReference type="CDD" id="cd19543">
    <property type="entry name" value="DCL_NRPS"/>
    <property type="match status" value="1"/>
</dbReference>
<dbReference type="PROSITE" id="PS00455">
    <property type="entry name" value="AMP_BINDING"/>
    <property type="match status" value="1"/>
</dbReference>
<comment type="caution">
    <text evidence="6">The sequence shown here is derived from an EMBL/GenBank/DDBJ whole genome shotgun (WGS) entry which is preliminary data.</text>
</comment>